<evidence type="ECO:0000313" key="2">
    <source>
        <dbReference type="EMBL" id="SCN59373.1"/>
    </source>
</evidence>
<dbReference type="SUPFAM" id="SSF54236">
    <property type="entry name" value="Ubiquitin-like"/>
    <property type="match status" value="1"/>
</dbReference>
<organism evidence="3 4">
    <name type="scientific">Plasmodium chabaudi chabaudi</name>
    <dbReference type="NCBI Taxonomy" id="31271"/>
    <lineage>
        <taxon>Eukaryota</taxon>
        <taxon>Sar</taxon>
        <taxon>Alveolata</taxon>
        <taxon>Apicomplexa</taxon>
        <taxon>Aconoidasida</taxon>
        <taxon>Haemosporida</taxon>
        <taxon>Plasmodiidae</taxon>
        <taxon>Plasmodium</taxon>
        <taxon>Plasmodium (Vinckeia)</taxon>
    </lineage>
</organism>
<dbReference type="EMBL" id="LK022885">
    <property type="protein sequence ID" value="VTZ68262.1"/>
    <property type="molecule type" value="Genomic_DNA"/>
</dbReference>
<evidence type="ECO:0000313" key="6">
    <source>
        <dbReference type="Proteomes" id="UP000507163"/>
    </source>
</evidence>
<dbReference type="InterPro" id="IPR029071">
    <property type="entry name" value="Ubiquitin-like_domsf"/>
</dbReference>
<dbReference type="VEuPathDB" id="PlasmoDB:PCHAS_0805600"/>
<evidence type="ECO:0008006" key="7">
    <source>
        <dbReference type="Google" id="ProtNLM"/>
    </source>
</evidence>
<keyword evidence="4" id="KW-1185">Reference proteome</keyword>
<dbReference type="GeneID" id="3490997"/>
<protein>
    <recommendedName>
        <fullName evidence="7">Ubiquitin-like domain-containing protein</fullName>
    </recommendedName>
</protein>
<gene>
    <name evidence="1" type="ORF">PCHAJ_000149100</name>
    <name evidence="3" type="ORF">PCHAS_0805600</name>
    <name evidence="2" type="ORF">PCHCB_000149300</name>
</gene>
<dbReference type="KEGG" id="pcb:PCHAS_0805600"/>
<name>A0A077TJA8_PLACU</name>
<dbReference type="Proteomes" id="UP000195489">
    <property type="component" value="Chromosome 8"/>
</dbReference>
<sequence>MAHFFKGSISLPMEEDKEKKNIENEEQIKILFHLPNGDIETVYENLSIEVGYLKLKLSKSLQRPYDKFNLLYNNNIMIDPLSIIDIIKAKRESIDIYVNFLE</sequence>
<dbReference type="EMBL" id="LT608160">
    <property type="protein sequence ID" value="SCN59373.1"/>
    <property type="molecule type" value="Genomic_DNA"/>
</dbReference>
<reference evidence="3" key="3">
    <citation type="submission" date="2019-05" db="EMBL/GenBank/DDBJ databases">
        <authorList>
            <consortium name="Pathogen Informatics"/>
        </authorList>
    </citation>
    <scope>NUCLEOTIDE SEQUENCE</scope>
    <source>
        <strain evidence="1 6">AJ</strain>
        <strain evidence="3">AS</strain>
        <strain evidence="2 5">CB</strain>
    </source>
</reference>
<accession>A0A077TJA8</accession>
<dbReference type="Proteomes" id="UP000071118">
    <property type="component" value="Chromosome 8"/>
</dbReference>
<dbReference type="AlphaFoldDB" id="A0A077TJA8"/>
<proteinExistence type="predicted"/>
<dbReference type="RefSeq" id="XP_737966.2">
    <property type="nucleotide sequence ID" value="XM_732873.2"/>
</dbReference>
<evidence type="ECO:0000313" key="5">
    <source>
        <dbReference type="Proteomes" id="UP000195489"/>
    </source>
</evidence>
<dbReference type="EMBL" id="LT608174">
    <property type="protein sequence ID" value="SCM20754.1"/>
    <property type="molecule type" value="Genomic_DNA"/>
</dbReference>
<evidence type="ECO:0000313" key="4">
    <source>
        <dbReference type="Proteomes" id="UP000071118"/>
    </source>
</evidence>
<dbReference type="OrthoDB" id="385103at2759"/>
<dbReference type="Proteomes" id="UP000507163">
    <property type="component" value="Chromosome 8"/>
</dbReference>
<evidence type="ECO:0000313" key="3">
    <source>
        <dbReference type="EMBL" id="VTZ68262.1"/>
    </source>
</evidence>
<evidence type="ECO:0000313" key="1">
    <source>
        <dbReference type="EMBL" id="SCM20754.1"/>
    </source>
</evidence>
<reference evidence="3" key="2">
    <citation type="submission" date="2014-05" db="EMBL/GenBank/DDBJ databases">
        <authorList>
            <person name="Aslett M.A."/>
            <person name="De Silva N."/>
        </authorList>
    </citation>
    <scope>NUCLEOTIDE SEQUENCE</scope>
    <source>
        <strain evidence="3">AS</strain>
    </source>
</reference>
<reference evidence="3 4" key="1">
    <citation type="journal article" date="2014" name="BMC Biol.">
        <title>A comprehensive evaluation of rodent malaria parasite genomes and gene expression.</title>
        <authorList>
            <person name="Otto T.D."/>
            <person name="Bohme U."/>
            <person name="Jackson A.P."/>
            <person name="Hunt M."/>
            <person name="Franke-Fayard B."/>
            <person name="Hoeijmakers W.A."/>
            <person name="Religa A.A."/>
            <person name="Robertson L."/>
            <person name="Sanders M."/>
            <person name="Ogun S.A."/>
            <person name="Cunningham D."/>
            <person name="Erhart A."/>
            <person name="Billker O."/>
            <person name="Khan S.M."/>
            <person name="Stunnenberg H.G."/>
            <person name="Langhorne J."/>
            <person name="Holder A.A."/>
            <person name="Waters A.P."/>
            <person name="Newbold C.I."/>
            <person name="Pain A."/>
            <person name="Berriman M."/>
            <person name="Janse C.J."/>
        </authorList>
    </citation>
    <scope>NUCLEOTIDE SEQUENCE [LARGE SCALE GENOMIC DNA]</scope>
    <source>
        <strain evidence="3 4">AS</strain>
    </source>
</reference>